<dbReference type="InterPro" id="IPR043014">
    <property type="entry name" value="Nibrin_BRCT2_sf"/>
</dbReference>
<dbReference type="SMART" id="SM00240">
    <property type="entry name" value="FHA"/>
    <property type="match status" value="1"/>
</dbReference>
<dbReference type="SMART" id="SM01348">
    <property type="entry name" value="Nbs1_C"/>
    <property type="match status" value="1"/>
</dbReference>
<dbReference type="GO" id="GO:0051321">
    <property type="term" value="P:meiotic cell cycle"/>
    <property type="evidence" value="ECO:0007669"/>
    <property type="project" value="UniProtKB-KW"/>
</dbReference>
<reference evidence="13 14" key="1">
    <citation type="submission" date="2020-06" db="EMBL/GenBank/DDBJ databases">
        <authorList>
            <person name="Li R."/>
            <person name="Bekaert M."/>
        </authorList>
    </citation>
    <scope>NUCLEOTIDE SEQUENCE [LARGE SCALE GENOMIC DNA]</scope>
    <source>
        <strain evidence="14">wild</strain>
    </source>
</reference>
<keyword evidence="9" id="KW-0131">Cell cycle</keyword>
<dbReference type="Pfam" id="PF00498">
    <property type="entry name" value="FHA"/>
    <property type="match status" value="1"/>
</dbReference>
<feature type="region of interest" description="Disordered" evidence="11">
    <location>
        <begin position="834"/>
        <end position="858"/>
    </location>
</feature>
<dbReference type="EMBL" id="CACVKT020002390">
    <property type="protein sequence ID" value="CAC5377817.1"/>
    <property type="molecule type" value="Genomic_DNA"/>
</dbReference>
<dbReference type="GO" id="GO:0005694">
    <property type="term" value="C:chromosome"/>
    <property type="evidence" value="ECO:0007669"/>
    <property type="project" value="UniProtKB-SubCell"/>
</dbReference>
<evidence type="ECO:0000256" key="6">
    <source>
        <dbReference type="ARBA" id="ARBA00023204"/>
    </source>
</evidence>
<feature type="compositionally biased region" description="Basic and acidic residues" evidence="11">
    <location>
        <begin position="440"/>
        <end position="455"/>
    </location>
</feature>
<dbReference type="CDD" id="cd22667">
    <property type="entry name" value="FHA_NBN"/>
    <property type="match status" value="1"/>
</dbReference>
<dbReference type="FunFam" id="3.40.50.10980:FF:000001">
    <property type="entry name" value="Nibrin"/>
    <property type="match status" value="1"/>
</dbReference>
<dbReference type="GO" id="GO:0016605">
    <property type="term" value="C:PML body"/>
    <property type="evidence" value="ECO:0007669"/>
    <property type="project" value="UniProtKB-SubCell"/>
</dbReference>
<keyword evidence="7" id="KW-0539">Nucleus</keyword>
<dbReference type="Proteomes" id="UP000507470">
    <property type="component" value="Unassembled WGS sequence"/>
</dbReference>
<dbReference type="InterPro" id="IPR032429">
    <property type="entry name" value="Nibrin_BRCT2"/>
</dbReference>
<evidence type="ECO:0000313" key="13">
    <source>
        <dbReference type="EMBL" id="CAC5377817.1"/>
    </source>
</evidence>
<dbReference type="GO" id="GO:0030870">
    <property type="term" value="C:Mre11 complex"/>
    <property type="evidence" value="ECO:0007669"/>
    <property type="project" value="InterPro"/>
</dbReference>
<evidence type="ECO:0000256" key="8">
    <source>
        <dbReference type="ARBA" id="ARBA00023254"/>
    </source>
</evidence>
<keyword evidence="5" id="KW-0227">DNA damage</keyword>
<dbReference type="Pfam" id="PF16508">
    <property type="entry name" value="NIBRIN_BRCT_II"/>
    <property type="match status" value="1"/>
</dbReference>
<feature type="compositionally biased region" description="Polar residues" evidence="11">
    <location>
        <begin position="395"/>
        <end position="415"/>
    </location>
</feature>
<dbReference type="SUPFAM" id="SSF49879">
    <property type="entry name" value="SMAD/FHA domain"/>
    <property type="match status" value="1"/>
</dbReference>
<dbReference type="InterPro" id="IPR008984">
    <property type="entry name" value="SMAD_FHA_dom_sf"/>
</dbReference>
<proteinExistence type="inferred from homology"/>
<evidence type="ECO:0000256" key="3">
    <source>
        <dbReference type="ARBA" id="ARBA00020013"/>
    </source>
</evidence>
<name>A0A6J8B6Z3_MYTCO</name>
<feature type="compositionally biased region" description="Basic residues" evidence="11">
    <location>
        <begin position="538"/>
        <end position="547"/>
    </location>
</feature>
<dbReference type="GO" id="GO:0007095">
    <property type="term" value="P:mitotic G2 DNA damage checkpoint signaling"/>
    <property type="evidence" value="ECO:0007669"/>
    <property type="project" value="InterPro"/>
</dbReference>
<dbReference type="Gene3D" id="2.60.200.20">
    <property type="match status" value="1"/>
</dbReference>
<keyword evidence="14" id="KW-1185">Reference proteome</keyword>
<feature type="region of interest" description="Disordered" evidence="11">
    <location>
        <begin position="341"/>
        <end position="369"/>
    </location>
</feature>
<evidence type="ECO:0000256" key="9">
    <source>
        <dbReference type="ARBA" id="ARBA00023306"/>
    </source>
</evidence>
<feature type="compositionally biased region" description="Basic residues" evidence="11">
    <location>
        <begin position="592"/>
        <end position="602"/>
    </location>
</feature>
<comment type="similarity">
    <text evidence="10">Belongs to the Nibrin family.</text>
</comment>
<dbReference type="PANTHER" id="PTHR12162">
    <property type="entry name" value="NIBRIN-RELATED"/>
    <property type="match status" value="1"/>
</dbReference>
<feature type="region of interest" description="Disordered" evidence="11">
    <location>
        <begin position="381"/>
        <end position="743"/>
    </location>
</feature>
<dbReference type="FunFam" id="2.60.200.20:FF:000017">
    <property type="entry name" value="Nibrin"/>
    <property type="match status" value="1"/>
</dbReference>
<evidence type="ECO:0000256" key="1">
    <source>
        <dbReference type="ARBA" id="ARBA00004286"/>
    </source>
</evidence>
<comment type="subcellular location">
    <subcellularLocation>
        <location evidence="1">Chromosome</location>
    </subcellularLocation>
    <subcellularLocation>
        <location evidence="2">Nucleus</location>
        <location evidence="2">PML body</location>
    </subcellularLocation>
</comment>
<dbReference type="GO" id="GO:0000724">
    <property type="term" value="P:double-strand break repair via homologous recombination"/>
    <property type="evidence" value="ECO:0007669"/>
    <property type="project" value="TreeGrafter"/>
</dbReference>
<accession>A0A6J8B6Z3</accession>
<gene>
    <name evidence="13" type="ORF">MCOR_14086</name>
</gene>
<dbReference type="PROSITE" id="PS50006">
    <property type="entry name" value="FHA_DOMAIN"/>
    <property type="match status" value="1"/>
</dbReference>
<evidence type="ECO:0000313" key="14">
    <source>
        <dbReference type="Proteomes" id="UP000507470"/>
    </source>
</evidence>
<protein>
    <recommendedName>
        <fullName evidence="3">Nibrin</fullName>
    </recommendedName>
</protein>
<evidence type="ECO:0000256" key="10">
    <source>
        <dbReference type="ARBA" id="ARBA00044757"/>
    </source>
</evidence>
<evidence type="ECO:0000256" key="7">
    <source>
        <dbReference type="ARBA" id="ARBA00023242"/>
    </source>
</evidence>
<evidence type="ECO:0000256" key="11">
    <source>
        <dbReference type="SAM" id="MobiDB-lite"/>
    </source>
</evidence>
<dbReference type="InterPro" id="IPR013908">
    <property type="entry name" value="Nibrin_C"/>
</dbReference>
<feature type="compositionally biased region" description="Basic and acidic residues" evidence="11">
    <location>
        <begin position="703"/>
        <end position="718"/>
    </location>
</feature>
<dbReference type="GO" id="GO:0003684">
    <property type="term" value="F:damaged DNA binding"/>
    <property type="evidence" value="ECO:0007669"/>
    <property type="project" value="TreeGrafter"/>
</dbReference>
<dbReference type="InterPro" id="IPR000253">
    <property type="entry name" value="FHA_dom"/>
</dbReference>
<dbReference type="Pfam" id="PF08599">
    <property type="entry name" value="Nbs1_C"/>
    <property type="match status" value="1"/>
</dbReference>
<feature type="compositionally biased region" description="Polar residues" evidence="11">
    <location>
        <begin position="474"/>
        <end position="492"/>
    </location>
</feature>
<evidence type="ECO:0000259" key="12">
    <source>
        <dbReference type="PROSITE" id="PS50006"/>
    </source>
</evidence>
<dbReference type="AlphaFoldDB" id="A0A6J8B6Z3"/>
<evidence type="ECO:0000256" key="5">
    <source>
        <dbReference type="ARBA" id="ARBA00022763"/>
    </source>
</evidence>
<evidence type="ECO:0000256" key="4">
    <source>
        <dbReference type="ARBA" id="ARBA00022454"/>
    </source>
</evidence>
<sequence length="858" mass="96878">MWYLISLDNPDVKYTLLTGHTYLIGRKNCDILIAGDAAVSRNHAEIKLVHKETDITNPEKLPTVGLTDLSKFGTSVNGDKIKNTELKDGDLVTFGNSSTFTLVYEPFIISSSCLDPPSKKKVKEWICILGGHMVNDWKKECSLLVMNNISVTIKSLSLKILGFDFNPTFNLRGLSGQHVLTKKYIRYLRGESGQPDPDQFLPVITETQVETHEVSFKVVPKRRNIFQGMKFIFLNEKQFKKMNLAVELGGGLPVLLEEKWQKDTMLVEKGSVVMQCEPNQCTQMMSQDSNNWVLHVQAFLRKHKKHMIQDAEIGFAVLYCSTEKHCNPNKDSDDQVLRHVPSQSVSNTDVLVANTEVSPDRSPTRVKKKKCETVLDETKFDKQDKTPAKKIMVKQESSQTKSKAPEQTTDSTRSQRSNKRGRIDEEEEIQEVTPLKKKVKQEIDTPVRSENESSNRRMSQRRSPSPVTRSSPRGQRNISPKSQKTSQRSPSPKSKRQNKSAGIIKKEIIEDSDDETENKNKHRVIVEDSDDEFPDFRSKKKPHKQKSPKTSSANSDSDDGFPSFNTKAKGKQGKAASVSINVSDSDEEFHVGKPRSSQRKPVKHEASPAPRSKSKHMGDGDADNNEQNSTGANLMRTGKRKTLVDDSDEEIDVQPKGKKRQVTENSDDEFDRLTSKKKKPQTSAGDEDNTVSPLTHGTGKFVVPEDKNLNREEIKTEVTEPQPGFISAAEENQNSRPTDYVKEEDLPSRCINIQFVDLVARKPNKPKKQSSEGVPEGYVKWKGKLVRSFKKFRKTENAGANSLPRIIGGSDLIAHTATNRKDLDDWFKEAIQAESQQNESEKKAQDLFNWEPNKKRSR</sequence>
<feature type="compositionally biased region" description="Low complexity" evidence="11">
    <location>
        <begin position="461"/>
        <end position="473"/>
    </location>
</feature>
<dbReference type="Gene3D" id="3.40.50.10980">
    <property type="entry name" value="Nibrin, BRCT2 domain"/>
    <property type="match status" value="1"/>
</dbReference>
<dbReference type="PANTHER" id="PTHR12162:SF0">
    <property type="entry name" value="NIBRIN"/>
    <property type="match status" value="1"/>
</dbReference>
<evidence type="ECO:0000256" key="2">
    <source>
        <dbReference type="ARBA" id="ARBA00004322"/>
    </source>
</evidence>
<keyword evidence="8" id="KW-0469">Meiosis</keyword>
<dbReference type="OrthoDB" id="552194at2759"/>
<organism evidence="13 14">
    <name type="scientific">Mytilus coruscus</name>
    <name type="common">Sea mussel</name>
    <dbReference type="NCBI Taxonomy" id="42192"/>
    <lineage>
        <taxon>Eukaryota</taxon>
        <taxon>Metazoa</taxon>
        <taxon>Spiralia</taxon>
        <taxon>Lophotrochozoa</taxon>
        <taxon>Mollusca</taxon>
        <taxon>Bivalvia</taxon>
        <taxon>Autobranchia</taxon>
        <taxon>Pteriomorphia</taxon>
        <taxon>Mytilida</taxon>
        <taxon>Mytiloidea</taxon>
        <taxon>Mytilidae</taxon>
        <taxon>Mytilinae</taxon>
        <taxon>Mytilus</taxon>
    </lineage>
</organism>
<keyword evidence="6" id="KW-0234">DNA repair</keyword>
<feature type="domain" description="FHA" evidence="12">
    <location>
        <begin position="22"/>
        <end position="81"/>
    </location>
</feature>
<dbReference type="InterPro" id="IPR040227">
    <property type="entry name" value="Nibrin-rel"/>
</dbReference>
<dbReference type="CDD" id="cd17741">
    <property type="entry name" value="BRCT_nibrin"/>
    <property type="match status" value="1"/>
</dbReference>
<keyword evidence="4" id="KW-0158">Chromosome</keyword>